<protein>
    <submittedName>
        <fullName evidence="4">Lipoyltransferase mitochondrial</fullName>
    </submittedName>
</protein>
<dbReference type="SUPFAM" id="SSF55681">
    <property type="entry name" value="Class II aaRS and biotin synthetases"/>
    <property type="match status" value="1"/>
</dbReference>
<dbReference type="Gene3D" id="3.30.390.50">
    <property type="entry name" value="CO dehydrogenase flavoprotein, C-terminal domain"/>
    <property type="match status" value="1"/>
</dbReference>
<dbReference type="AlphaFoldDB" id="A0A170ZP90"/>
<reference evidence="4" key="1">
    <citation type="submission" date="2016-04" db="EMBL/GenBank/DDBJ databases">
        <authorList>
            <person name="Calderon-Fernandez G.M.Sr."/>
        </authorList>
    </citation>
    <scope>NUCLEOTIDE SEQUENCE</scope>
    <source>
        <strain evidence="4">Int1</strain>
        <tissue evidence="4">Integument</tissue>
    </source>
</reference>
<dbReference type="Pfam" id="PF21948">
    <property type="entry name" value="LplA-B_cat"/>
    <property type="match status" value="1"/>
</dbReference>
<dbReference type="PANTHER" id="PTHR12561:SF3">
    <property type="entry name" value="LIPOYLTRANSFERASE 1, MITOCHONDRIAL"/>
    <property type="match status" value="1"/>
</dbReference>
<dbReference type="GO" id="GO:0017118">
    <property type="term" value="F:lipoyltransferase activity"/>
    <property type="evidence" value="ECO:0007669"/>
    <property type="project" value="TreeGrafter"/>
</dbReference>
<sequence length="435" mass="49380">QAYKVLKVFSFIETSLYFPFELCTKIKMAFLNIQATITKCNKISPVLPVLFRKNSAFLSASFMKSSAMNISTKTTANDNNKEITKSVFISQSRDIYTNLALEDWLYKNFDFTNHHIMLLWRNNPCVVIGRHQNPWLEAYVENLDKTGIEFARRSSGGGTVYQDQGILNITFFASSDRYNRKQNLEVISRTLEKEWNLHPEINKKEDIILDNDFKISGTSSKLGRPNSYHQCSLLVDVDTQQLCKSLKKDEQLSIMTTATKSVPTSSENLSDLNNSITVDELIAAIGWTYLRTSAITQKDEGWSFVEKQRGFQMINPTDEWFPGLEKLRVDFTSWDWKFGKTPKFNIYKNYELSGPTHGVMRIGMIVDKGVVAEVLLYLPDGVTWGGLTGTVPLVSTVAGQKFAPALFGQIEEAIRLQPIKFAEKPAKRIDIAARV</sequence>
<feature type="domain" description="BPL/LPL catalytic" evidence="3">
    <location>
        <begin position="111"/>
        <end position="297"/>
    </location>
</feature>
<dbReference type="PANTHER" id="PTHR12561">
    <property type="entry name" value="LIPOATE-PROTEIN LIGASE"/>
    <property type="match status" value="1"/>
</dbReference>
<dbReference type="GO" id="GO:0009249">
    <property type="term" value="P:protein lipoylation"/>
    <property type="evidence" value="ECO:0007669"/>
    <property type="project" value="InterPro"/>
</dbReference>
<dbReference type="InterPro" id="IPR045864">
    <property type="entry name" value="aa-tRNA-synth_II/BPL/LPL"/>
</dbReference>
<keyword evidence="4" id="KW-0808">Transferase</keyword>
<dbReference type="PROSITE" id="PS51733">
    <property type="entry name" value="BPL_LPL_CATALYTIC"/>
    <property type="match status" value="1"/>
</dbReference>
<comment type="similarity">
    <text evidence="2">Belongs to the LplA family.</text>
</comment>
<evidence type="ECO:0000256" key="1">
    <source>
        <dbReference type="ARBA" id="ARBA00005085"/>
    </source>
</evidence>
<proteinExistence type="inferred from homology"/>
<accession>A0A170ZP90</accession>
<feature type="non-terminal residue" evidence="4">
    <location>
        <position position="1"/>
    </location>
</feature>
<dbReference type="UniPathway" id="UPA00537">
    <property type="reaction ID" value="UER00595"/>
</dbReference>
<dbReference type="InterPro" id="IPR004143">
    <property type="entry name" value="BPL_LPL_catalytic"/>
</dbReference>
<name>A0A170ZP90_TRIIF</name>
<evidence type="ECO:0000259" key="3">
    <source>
        <dbReference type="PROSITE" id="PS51733"/>
    </source>
</evidence>
<evidence type="ECO:0000256" key="2">
    <source>
        <dbReference type="ARBA" id="ARBA00008242"/>
    </source>
</evidence>
<dbReference type="FunFam" id="3.30.930.10:FF:000045">
    <property type="entry name" value="lipoyltransferase 1, mitochondrial"/>
    <property type="match status" value="1"/>
</dbReference>
<dbReference type="InterPro" id="IPR004562">
    <property type="entry name" value="LipoylTrfase_LipoateP_Ligase"/>
</dbReference>
<dbReference type="CDD" id="cd16443">
    <property type="entry name" value="LplA"/>
    <property type="match status" value="1"/>
</dbReference>
<dbReference type="EMBL" id="GEMB01002024">
    <property type="protein sequence ID" value="JAS01155.1"/>
    <property type="molecule type" value="Transcribed_RNA"/>
</dbReference>
<dbReference type="Gene3D" id="3.30.930.10">
    <property type="entry name" value="Bira Bifunctional Protein, Domain 2"/>
    <property type="match status" value="1"/>
</dbReference>
<reference evidence="4" key="2">
    <citation type="journal article" date="2017" name="J. Med. Entomol.">
        <title>Transcriptome Analysis of the Triatoma infestans (Hemiptera: Reduviidae) Integument.</title>
        <authorList>
            <person name="Calderon-Fernandez G.M."/>
            <person name="Moriconi D.E."/>
            <person name="Dulbecco A.B."/>
            <person name="Juarez M.P."/>
        </authorList>
    </citation>
    <scope>NUCLEOTIDE SEQUENCE</scope>
    <source>
        <strain evidence="4">Int1</strain>
        <tissue evidence="4">Integument</tissue>
    </source>
</reference>
<evidence type="ECO:0000313" key="4">
    <source>
        <dbReference type="EMBL" id="JAS01155.1"/>
    </source>
</evidence>
<dbReference type="GO" id="GO:0005739">
    <property type="term" value="C:mitochondrion"/>
    <property type="evidence" value="ECO:0007669"/>
    <property type="project" value="TreeGrafter"/>
</dbReference>
<organism evidence="4">
    <name type="scientific">Triatoma infestans</name>
    <name type="common">Assassin bug</name>
    <dbReference type="NCBI Taxonomy" id="30076"/>
    <lineage>
        <taxon>Eukaryota</taxon>
        <taxon>Metazoa</taxon>
        <taxon>Ecdysozoa</taxon>
        <taxon>Arthropoda</taxon>
        <taxon>Hexapoda</taxon>
        <taxon>Insecta</taxon>
        <taxon>Pterygota</taxon>
        <taxon>Neoptera</taxon>
        <taxon>Paraneoptera</taxon>
        <taxon>Hemiptera</taxon>
        <taxon>Heteroptera</taxon>
        <taxon>Panheteroptera</taxon>
        <taxon>Cimicomorpha</taxon>
        <taxon>Reduviidae</taxon>
        <taxon>Triatominae</taxon>
        <taxon>Triatoma</taxon>
    </lineage>
</organism>
<comment type="pathway">
    <text evidence="1">Protein modification; protein lipoylation via exogenous pathway; protein N(6)-(lipoyl)lysine from lipoate: step 2/2.</text>
</comment>